<dbReference type="SMART" id="SM00332">
    <property type="entry name" value="PP2Cc"/>
    <property type="match status" value="1"/>
</dbReference>
<reference evidence="4" key="3">
    <citation type="submission" date="2021-01" db="EMBL/GenBank/DDBJ databases">
        <title>Pan-genome distribution and transcriptional activeness of fungal secondary metabolism genes in Aspergillus section Fumigati.</title>
        <authorList>
            <person name="Takahashi H."/>
            <person name="Umemura M."/>
            <person name="Ninomiya A."/>
            <person name="Kusuya Y."/>
            <person name="Urayama S."/>
            <person name="Shimizu M."/>
            <person name="Watanabe A."/>
            <person name="Kamei K."/>
            <person name="Yaguchi T."/>
            <person name="Hagiwara D."/>
        </authorList>
    </citation>
    <scope>NUCLEOTIDE SEQUENCE</scope>
    <source>
        <strain evidence="4">IFM 46973</strain>
    </source>
</reference>
<dbReference type="Proteomes" id="UP000465221">
    <property type="component" value="Unassembled WGS sequence"/>
</dbReference>
<gene>
    <name evidence="4" type="ORF">Aud_009114</name>
    <name evidence="3" type="ORF">IFM46972_05558</name>
</gene>
<evidence type="ECO:0000313" key="4">
    <source>
        <dbReference type="EMBL" id="GIC92644.1"/>
    </source>
</evidence>
<dbReference type="Proteomes" id="UP000036893">
    <property type="component" value="Unassembled WGS sequence"/>
</dbReference>
<evidence type="ECO:0000313" key="5">
    <source>
        <dbReference type="Proteomes" id="UP000036893"/>
    </source>
</evidence>
<evidence type="ECO:0000313" key="6">
    <source>
        <dbReference type="Proteomes" id="UP000465221"/>
    </source>
</evidence>
<dbReference type="InterPro" id="IPR036457">
    <property type="entry name" value="PPM-type-like_dom_sf"/>
</dbReference>
<comment type="caution">
    <text evidence="4">The sequence shown here is derived from an EMBL/GenBank/DDBJ whole genome shotgun (WGS) entry which is preliminary data.</text>
</comment>
<evidence type="ECO:0000259" key="2">
    <source>
        <dbReference type="PROSITE" id="PS51746"/>
    </source>
</evidence>
<protein>
    <recommendedName>
        <fullName evidence="1">Protein phosphatase</fullName>
        <ecNumber evidence="1">3.1.3.16</ecNumber>
    </recommendedName>
</protein>
<dbReference type="SUPFAM" id="SSF81606">
    <property type="entry name" value="PP2C-like"/>
    <property type="match status" value="1"/>
</dbReference>
<accession>A0A8E0R0E7</accession>
<dbReference type="GO" id="GO:0046872">
    <property type="term" value="F:metal ion binding"/>
    <property type="evidence" value="ECO:0007669"/>
    <property type="project" value="UniProtKB-UniRule"/>
</dbReference>
<dbReference type="Pfam" id="PF13672">
    <property type="entry name" value="PP2C_2"/>
    <property type="match status" value="1"/>
</dbReference>
<comment type="catalytic activity">
    <reaction evidence="1">
        <text>O-phospho-L-threonyl-[protein] + H2O = L-threonyl-[protein] + phosphate</text>
        <dbReference type="Rhea" id="RHEA:47004"/>
        <dbReference type="Rhea" id="RHEA-COMP:11060"/>
        <dbReference type="Rhea" id="RHEA-COMP:11605"/>
        <dbReference type="ChEBI" id="CHEBI:15377"/>
        <dbReference type="ChEBI" id="CHEBI:30013"/>
        <dbReference type="ChEBI" id="CHEBI:43474"/>
        <dbReference type="ChEBI" id="CHEBI:61977"/>
        <dbReference type="EC" id="3.1.3.16"/>
    </reaction>
</comment>
<dbReference type="FunFam" id="3.60.40.10:FF:000123">
    <property type="entry name" value="Protein phosphatase 2C homolog 7, mitochondrial"/>
    <property type="match status" value="1"/>
</dbReference>
<keyword evidence="1" id="KW-0479">Metal-binding</keyword>
<comment type="catalytic activity">
    <reaction evidence="1">
        <text>O-phospho-L-seryl-[protein] + H2O = L-seryl-[protein] + phosphate</text>
        <dbReference type="Rhea" id="RHEA:20629"/>
        <dbReference type="Rhea" id="RHEA-COMP:9863"/>
        <dbReference type="Rhea" id="RHEA-COMP:11604"/>
        <dbReference type="ChEBI" id="CHEBI:15377"/>
        <dbReference type="ChEBI" id="CHEBI:29999"/>
        <dbReference type="ChEBI" id="CHEBI:43474"/>
        <dbReference type="ChEBI" id="CHEBI:83421"/>
        <dbReference type="EC" id="3.1.3.16"/>
    </reaction>
</comment>
<dbReference type="PROSITE" id="PS51746">
    <property type="entry name" value="PPM_2"/>
    <property type="match status" value="1"/>
</dbReference>
<dbReference type="InterPro" id="IPR039123">
    <property type="entry name" value="PPTC7"/>
</dbReference>
<keyword evidence="1" id="KW-0464">Manganese</keyword>
<dbReference type="RefSeq" id="XP_043149910.1">
    <property type="nucleotide sequence ID" value="XM_043293975.1"/>
</dbReference>
<evidence type="ECO:0000313" key="3">
    <source>
        <dbReference type="EMBL" id="GFF38452.1"/>
    </source>
</evidence>
<keyword evidence="1" id="KW-0904">Protein phosphatase</keyword>
<dbReference type="GeneID" id="66996591"/>
<comment type="cofactor">
    <cofactor evidence="1">
        <name>Mn(2+)</name>
        <dbReference type="ChEBI" id="CHEBI:29035"/>
    </cofactor>
</comment>
<dbReference type="InterPro" id="IPR001932">
    <property type="entry name" value="PPM-type_phosphatase-like_dom"/>
</dbReference>
<dbReference type="Gene3D" id="3.60.40.10">
    <property type="entry name" value="PPM-type phosphatase domain"/>
    <property type="match status" value="1"/>
</dbReference>
<dbReference type="GO" id="GO:0004722">
    <property type="term" value="F:protein serine/threonine phosphatase activity"/>
    <property type="evidence" value="ECO:0007669"/>
    <property type="project" value="UniProtKB-EC"/>
</dbReference>
<organism evidence="4 5">
    <name type="scientific">Aspergillus udagawae</name>
    <dbReference type="NCBI Taxonomy" id="91492"/>
    <lineage>
        <taxon>Eukaryota</taxon>
        <taxon>Fungi</taxon>
        <taxon>Dikarya</taxon>
        <taxon>Ascomycota</taxon>
        <taxon>Pezizomycotina</taxon>
        <taxon>Eurotiomycetes</taxon>
        <taxon>Eurotiomycetidae</taxon>
        <taxon>Eurotiales</taxon>
        <taxon>Aspergillaceae</taxon>
        <taxon>Aspergillus</taxon>
        <taxon>Aspergillus subgen. Fumigati</taxon>
    </lineage>
</organism>
<feature type="domain" description="PPM-type phosphatase" evidence="2">
    <location>
        <begin position="116"/>
        <end position="443"/>
    </location>
</feature>
<dbReference type="EMBL" id="BLKC01000034">
    <property type="protein sequence ID" value="GFF38452.1"/>
    <property type="molecule type" value="Genomic_DNA"/>
</dbReference>
<dbReference type="EMBL" id="BBXM02000007">
    <property type="protein sequence ID" value="GIC92644.1"/>
    <property type="molecule type" value="Genomic_DNA"/>
</dbReference>
<proteinExistence type="inferred from homology"/>
<dbReference type="AlphaFoldDB" id="A0A8E0R0E7"/>
<dbReference type="PANTHER" id="PTHR12320:SF1">
    <property type="entry name" value="PROTEIN PHOSPHATASE PTC7 HOMOLOG"/>
    <property type="match status" value="1"/>
</dbReference>
<dbReference type="PANTHER" id="PTHR12320">
    <property type="entry name" value="PROTEIN PHOSPHATASE 2C"/>
    <property type="match status" value="1"/>
</dbReference>
<comment type="similarity">
    <text evidence="1">Belongs to the PP2C family.</text>
</comment>
<reference evidence="4" key="1">
    <citation type="journal article" date="2015" name="Genome Announc.">
        <title>Draft Genome Sequence of the Pathogenic Filamentous Fungus Aspergillus udagawae Strain IFM 46973T.</title>
        <authorList>
            <person name="Kusuya Y."/>
            <person name="Takahashi-Nakaguchi A."/>
            <person name="Takahashi H."/>
            <person name="Yaguchi T."/>
        </authorList>
    </citation>
    <scope>NUCLEOTIDE SEQUENCE</scope>
    <source>
        <strain evidence="4">IFM 46973</strain>
    </source>
</reference>
<comment type="cofactor">
    <cofactor evidence="1">
        <name>Mg(2+)</name>
        <dbReference type="ChEBI" id="CHEBI:18420"/>
    </cofactor>
</comment>
<evidence type="ECO:0000256" key="1">
    <source>
        <dbReference type="RuleBase" id="RU366020"/>
    </source>
</evidence>
<reference evidence="3 6" key="2">
    <citation type="submission" date="2020-01" db="EMBL/GenBank/DDBJ databases">
        <title>Draft genome sequence of Aspergillus udagawae IFM 46972.</title>
        <authorList>
            <person name="Takahashi H."/>
            <person name="Yaguchi T."/>
        </authorList>
    </citation>
    <scope>NUCLEOTIDE SEQUENCE [LARGE SCALE GENOMIC DNA]</scope>
    <source>
        <strain evidence="3 6">IFM 46972</strain>
    </source>
</reference>
<dbReference type="EC" id="3.1.3.16" evidence="1"/>
<keyword evidence="1" id="KW-0460">Magnesium</keyword>
<keyword evidence="1" id="KW-0378">Hydrolase</keyword>
<name>A0A8E0R0E7_9EURO</name>
<sequence length="453" mass="48843">MIPLASSSRACSSACSSLQFVARDRLVSFAPSSTIWSRHLPDYLSSLRSRRLSASHLPRSSRRTFHATSSFSLDAPRISYRVAASSSPKNRRFHPATNFQNFTPELHDAIGVVPEEIDPATRRKRRPDSGEDAFFVSRVGNRDSGAIAFAVADGVGGWVESKVDPANFSHALCRYMALEALSWDSSTDKLRAKNLLQSGYEKLVADKSIRAGGSTASVGVGLEDGQVELANLGDSGSMLLRLAAVHHYSAPQTHGFNTPYQLSIIPPKMRAQASIFGGSFLEDSPRDAAVTNLQMQHGDVLMLATDGVYDNLNNQDILKLVTSRMILTGAWTATPELGIKVSDDLGALTAPDGLASLLPWPSSSSKSSVADASTSGNVPPSSQILQHHTLQSLLASTVAGEAKRASMDSRRDGPFAKEAQRYYPGDWYRGGKVDDICVLIIVAVEEGRGHESR</sequence>